<dbReference type="EMBL" id="SJPS01000004">
    <property type="protein sequence ID" value="TWU25753.1"/>
    <property type="molecule type" value="Genomic_DNA"/>
</dbReference>
<evidence type="ECO:0000313" key="2">
    <source>
        <dbReference type="EMBL" id="TWU25753.1"/>
    </source>
</evidence>
<dbReference type="Proteomes" id="UP000318437">
    <property type="component" value="Unassembled WGS sequence"/>
</dbReference>
<accession>A0A5C6CLI4</accession>
<evidence type="ECO:0000256" key="1">
    <source>
        <dbReference type="SAM" id="MobiDB-lite"/>
    </source>
</evidence>
<name>A0A5C6CLI4_9BACT</name>
<proteinExistence type="predicted"/>
<sequence length="247" mass="27275">MIGGVFLGSTYLGIDMKDMTIAVLAKADVVSPDFFKSSSDPTQTQAELKSASTDSPSPETGTTSDIDMMNQLNESEQSDELGKRSGTLGTNKTPELTDAKRRAATRVYWDALTDCMLYEAKNRSQGFQADQEWQLYDYLTSRKQGHSQALETLKQLDEFGVDDRLIDHGRQVVIWNTSAVTLFERALALLTDGPSAGISGPFAQSWQSSATQLRMEESLILDKHNAVASYLDHEYPDIAPFAPAYKN</sequence>
<organism evidence="2 3">
    <name type="scientific">Bythopirellula polymerisocia</name>
    <dbReference type="NCBI Taxonomy" id="2528003"/>
    <lineage>
        <taxon>Bacteria</taxon>
        <taxon>Pseudomonadati</taxon>
        <taxon>Planctomycetota</taxon>
        <taxon>Planctomycetia</taxon>
        <taxon>Pirellulales</taxon>
        <taxon>Lacipirellulaceae</taxon>
        <taxon>Bythopirellula</taxon>
    </lineage>
</organism>
<feature type="compositionally biased region" description="Polar residues" evidence="1">
    <location>
        <begin position="36"/>
        <end position="75"/>
    </location>
</feature>
<evidence type="ECO:0000313" key="3">
    <source>
        <dbReference type="Proteomes" id="UP000318437"/>
    </source>
</evidence>
<reference evidence="2 3" key="1">
    <citation type="submission" date="2019-02" db="EMBL/GenBank/DDBJ databases">
        <title>Deep-cultivation of Planctomycetes and their phenomic and genomic characterization uncovers novel biology.</title>
        <authorList>
            <person name="Wiegand S."/>
            <person name="Jogler M."/>
            <person name="Boedeker C."/>
            <person name="Pinto D."/>
            <person name="Vollmers J."/>
            <person name="Rivas-Marin E."/>
            <person name="Kohn T."/>
            <person name="Peeters S.H."/>
            <person name="Heuer A."/>
            <person name="Rast P."/>
            <person name="Oberbeckmann S."/>
            <person name="Bunk B."/>
            <person name="Jeske O."/>
            <person name="Meyerdierks A."/>
            <person name="Storesund J.E."/>
            <person name="Kallscheuer N."/>
            <person name="Luecker S."/>
            <person name="Lage O.M."/>
            <person name="Pohl T."/>
            <person name="Merkel B.J."/>
            <person name="Hornburger P."/>
            <person name="Mueller R.-W."/>
            <person name="Bruemmer F."/>
            <person name="Labrenz M."/>
            <person name="Spormann A.M."/>
            <person name="Op Den Camp H."/>
            <person name="Overmann J."/>
            <person name="Amann R."/>
            <person name="Jetten M.S.M."/>
            <person name="Mascher T."/>
            <person name="Medema M.H."/>
            <person name="Devos D.P."/>
            <person name="Kaster A.-K."/>
            <person name="Ovreas L."/>
            <person name="Rohde M."/>
            <person name="Galperin M.Y."/>
            <person name="Jogler C."/>
        </authorList>
    </citation>
    <scope>NUCLEOTIDE SEQUENCE [LARGE SCALE GENOMIC DNA]</scope>
    <source>
        <strain evidence="2 3">Pla144</strain>
    </source>
</reference>
<dbReference type="AlphaFoldDB" id="A0A5C6CLI4"/>
<keyword evidence="3" id="KW-1185">Reference proteome</keyword>
<gene>
    <name evidence="2" type="ORF">Pla144_29650</name>
</gene>
<feature type="region of interest" description="Disordered" evidence="1">
    <location>
        <begin position="35"/>
        <end position="99"/>
    </location>
</feature>
<protein>
    <submittedName>
        <fullName evidence="2">Uncharacterized protein</fullName>
    </submittedName>
</protein>
<comment type="caution">
    <text evidence="2">The sequence shown here is derived from an EMBL/GenBank/DDBJ whole genome shotgun (WGS) entry which is preliminary data.</text>
</comment>